<reference evidence="2 3" key="1">
    <citation type="submission" date="2014-07" db="EMBL/GenBank/DDBJ databases">
        <authorList>
            <person name="McCorrison J."/>
            <person name="Sanka R."/>
            <person name="Torralba M."/>
            <person name="Gillis M."/>
            <person name="Haft D.H."/>
            <person name="Methe B."/>
            <person name="Sutton G."/>
            <person name="Nelson K.E."/>
        </authorList>
    </citation>
    <scope>NUCLEOTIDE SEQUENCE [LARGE SCALE GENOMIC DNA]</scope>
    <source>
        <strain evidence="2 3">DNF00320</strain>
    </source>
</reference>
<dbReference type="GeneID" id="78531573"/>
<keyword evidence="1" id="KW-0472">Membrane</keyword>
<feature type="transmembrane region" description="Helical" evidence="1">
    <location>
        <begin position="60"/>
        <end position="80"/>
    </location>
</feature>
<accession>A0A096AD14</accession>
<keyword evidence="1" id="KW-0812">Transmembrane</keyword>
<organism evidence="2 3">
    <name type="scientific">Prevotella bivia DNF00320</name>
    <dbReference type="NCBI Taxonomy" id="1401068"/>
    <lineage>
        <taxon>Bacteria</taxon>
        <taxon>Pseudomonadati</taxon>
        <taxon>Bacteroidota</taxon>
        <taxon>Bacteroidia</taxon>
        <taxon>Bacteroidales</taxon>
        <taxon>Prevotellaceae</taxon>
        <taxon>Prevotella</taxon>
    </lineage>
</organism>
<keyword evidence="1" id="KW-1133">Transmembrane helix</keyword>
<evidence type="ECO:0000256" key="1">
    <source>
        <dbReference type="SAM" id="Phobius"/>
    </source>
</evidence>
<dbReference type="EMBL" id="JRNQ01000028">
    <property type="protein sequence ID" value="KGF44775.1"/>
    <property type="molecule type" value="Genomic_DNA"/>
</dbReference>
<dbReference type="AlphaFoldDB" id="A0A096AD14"/>
<name>A0A096AD14_9BACT</name>
<dbReference type="Proteomes" id="UP000029525">
    <property type="component" value="Unassembled WGS sequence"/>
</dbReference>
<evidence type="ECO:0000313" key="2">
    <source>
        <dbReference type="EMBL" id="KGF44775.1"/>
    </source>
</evidence>
<gene>
    <name evidence="2" type="ORF">HMPREF0647_05450</name>
</gene>
<proteinExistence type="predicted"/>
<comment type="caution">
    <text evidence="2">The sequence shown here is derived from an EMBL/GenBank/DDBJ whole genome shotgun (WGS) entry which is preliminary data.</text>
</comment>
<evidence type="ECO:0000313" key="3">
    <source>
        <dbReference type="Proteomes" id="UP000029525"/>
    </source>
</evidence>
<dbReference type="OrthoDB" id="1121419at2"/>
<protein>
    <submittedName>
        <fullName evidence="2">Uncharacterized protein</fullName>
    </submittedName>
</protein>
<sequence>MNTEQYLHDRFGSQRPFTVPDHYFDDLTTRVLDNVSRQEYKKTEPLAFKRSSNNKDIRSLRPFMTAAIMVGIVFIAMVLINKSLTKQEKTSTNTSNNTLSLSNIEDKDFNETVDYLMLDKDDVYAYLAE</sequence>
<dbReference type="RefSeq" id="WP_004337533.1">
    <property type="nucleotide sequence ID" value="NZ_JRNQ01000028.1"/>
</dbReference>